<keyword evidence="2" id="KW-1185">Reference proteome</keyword>
<organism evidence="1 2">
    <name type="scientific">Bacillus salacetis</name>
    <dbReference type="NCBI Taxonomy" id="2315464"/>
    <lineage>
        <taxon>Bacteria</taxon>
        <taxon>Bacillati</taxon>
        <taxon>Bacillota</taxon>
        <taxon>Bacilli</taxon>
        <taxon>Bacillales</taxon>
        <taxon>Bacillaceae</taxon>
        <taxon>Bacillus</taxon>
    </lineage>
</organism>
<gene>
    <name evidence="1" type="ORF">D3H55_20525</name>
</gene>
<dbReference type="OrthoDB" id="2440535at2"/>
<dbReference type="AlphaFoldDB" id="A0A3A1QT48"/>
<name>A0A3A1QT48_9BACI</name>
<accession>A0A3A1QT48</accession>
<dbReference type="RefSeq" id="WP_119549171.1">
    <property type="nucleotide sequence ID" value="NZ_QXIR01000038.1"/>
</dbReference>
<sequence>MGRTVTFAFQSMNFDGTEASETFTLEELGIDGELADGELKKNIDQVFHAWLCDKLNITFSVVMEEQKQE</sequence>
<comment type="caution">
    <text evidence="1">The sequence shown here is derived from an EMBL/GenBank/DDBJ whole genome shotgun (WGS) entry which is preliminary data.</text>
</comment>
<dbReference type="EMBL" id="QXIR01000038">
    <property type="protein sequence ID" value="RIW28953.1"/>
    <property type="molecule type" value="Genomic_DNA"/>
</dbReference>
<evidence type="ECO:0000313" key="2">
    <source>
        <dbReference type="Proteomes" id="UP000265801"/>
    </source>
</evidence>
<reference evidence="1 2" key="1">
    <citation type="submission" date="2018-09" db="EMBL/GenBank/DDBJ databases">
        <title>Bacillus saliacetes sp. nov., isolated from Thai shrimp paste (Ka-pi).</title>
        <authorList>
            <person name="Daroonpunt R."/>
            <person name="Tanasupawat S."/>
            <person name="Yiamsombut S."/>
        </authorList>
    </citation>
    <scope>NUCLEOTIDE SEQUENCE [LARGE SCALE GENOMIC DNA]</scope>
    <source>
        <strain evidence="1 2">SKP7-4</strain>
    </source>
</reference>
<dbReference type="Proteomes" id="UP000265801">
    <property type="component" value="Unassembled WGS sequence"/>
</dbReference>
<proteinExistence type="predicted"/>
<protein>
    <submittedName>
        <fullName evidence="1">Uncharacterized protein</fullName>
    </submittedName>
</protein>
<evidence type="ECO:0000313" key="1">
    <source>
        <dbReference type="EMBL" id="RIW28953.1"/>
    </source>
</evidence>